<dbReference type="PANTHER" id="PTHR48046:SF1">
    <property type="entry name" value="GLYCOSYLTRANSFERASE-RELATED"/>
    <property type="match status" value="1"/>
</dbReference>
<reference evidence="2" key="1">
    <citation type="submission" date="2022-04" db="EMBL/GenBank/DDBJ databases">
        <title>Carnegiea gigantea Genome sequencing and assembly v2.</title>
        <authorList>
            <person name="Copetti D."/>
            <person name="Sanderson M.J."/>
            <person name="Burquez A."/>
            <person name="Wojciechowski M.F."/>
        </authorList>
    </citation>
    <scope>NUCLEOTIDE SEQUENCE</scope>
    <source>
        <strain evidence="2">SGP5-SGP5p</strain>
        <tissue evidence="2">Aerial part</tissue>
    </source>
</reference>
<comment type="caution">
    <text evidence="2">The sequence shown here is derived from an EMBL/GenBank/DDBJ whole genome shotgun (WGS) entry which is preliminary data.</text>
</comment>
<sequence length="401" mass="44854">MASCTSRSPHGGLLAGLGMGHLIPAVELAKCLVAQHGLTVTIFAVTNKANQAEDELLQAATSSWPDLLNTIVLIPQMPVPPLERCLNADIVDFISDMVTDTLPILLSYIVNMKWKPMVLIADVLWTQAIDVANEFNMIMCFFPLMQGEDLVELTFWPNGEARQEFIRKGLDIATFDGVLVNTFEELESKTLASFRHEQSLKRMVQAPFYPIGPLQRFVWEIRPPKEEGKVALPSNRVDNNKEKIVLNENELMMISTYLPDGYMDRTRDTGNFGPILGSTRAHSHTSSNWRFYVPLWKEFSAIVSGVPIIDGPLHSEQDMNATMLTNEMKIAVRSDIKPKKGLITREEIRKLVTNVMVDKEGIDIRNDIKEFNAYAIKALNEGGSSFNALSKVANDCKDDIA</sequence>
<evidence type="ECO:0000313" key="2">
    <source>
        <dbReference type="EMBL" id="KAJ8451813.1"/>
    </source>
</evidence>
<evidence type="ECO:0000256" key="1">
    <source>
        <dbReference type="ARBA" id="ARBA00022676"/>
    </source>
</evidence>
<protein>
    <submittedName>
        <fullName evidence="2">Uncharacterized protein</fullName>
    </submittedName>
</protein>
<keyword evidence="1" id="KW-0808">Transferase</keyword>
<keyword evidence="1" id="KW-0328">Glycosyltransferase</keyword>
<dbReference type="EMBL" id="JAKOGI010000007">
    <property type="protein sequence ID" value="KAJ8451813.1"/>
    <property type="molecule type" value="Genomic_DNA"/>
</dbReference>
<dbReference type="OrthoDB" id="5835829at2759"/>
<dbReference type="Proteomes" id="UP001153076">
    <property type="component" value="Unassembled WGS sequence"/>
</dbReference>
<dbReference type="AlphaFoldDB" id="A0A9Q1QQQ9"/>
<dbReference type="GO" id="GO:0016757">
    <property type="term" value="F:glycosyltransferase activity"/>
    <property type="evidence" value="ECO:0007669"/>
    <property type="project" value="UniProtKB-KW"/>
</dbReference>
<dbReference type="SUPFAM" id="SSF53756">
    <property type="entry name" value="UDP-Glycosyltransferase/glycogen phosphorylase"/>
    <property type="match status" value="2"/>
</dbReference>
<dbReference type="Gene3D" id="3.40.50.2000">
    <property type="entry name" value="Glycogen Phosphorylase B"/>
    <property type="match status" value="3"/>
</dbReference>
<organism evidence="2 3">
    <name type="scientific">Carnegiea gigantea</name>
    <dbReference type="NCBI Taxonomy" id="171969"/>
    <lineage>
        <taxon>Eukaryota</taxon>
        <taxon>Viridiplantae</taxon>
        <taxon>Streptophyta</taxon>
        <taxon>Embryophyta</taxon>
        <taxon>Tracheophyta</taxon>
        <taxon>Spermatophyta</taxon>
        <taxon>Magnoliopsida</taxon>
        <taxon>eudicotyledons</taxon>
        <taxon>Gunneridae</taxon>
        <taxon>Pentapetalae</taxon>
        <taxon>Caryophyllales</taxon>
        <taxon>Cactineae</taxon>
        <taxon>Cactaceae</taxon>
        <taxon>Cactoideae</taxon>
        <taxon>Echinocereeae</taxon>
        <taxon>Carnegiea</taxon>
    </lineage>
</organism>
<proteinExistence type="predicted"/>
<name>A0A9Q1QQQ9_9CARY</name>
<keyword evidence="3" id="KW-1185">Reference proteome</keyword>
<gene>
    <name evidence="2" type="ORF">Cgig2_007296</name>
</gene>
<evidence type="ECO:0000313" key="3">
    <source>
        <dbReference type="Proteomes" id="UP001153076"/>
    </source>
</evidence>
<accession>A0A9Q1QQQ9</accession>
<dbReference type="PANTHER" id="PTHR48046">
    <property type="entry name" value="UDP-GLYCOSYLTRANSFERASE 72E1"/>
    <property type="match status" value="1"/>
</dbReference>